<sequence>MEAGLSVQAVKQLGKELLVSKTHINNAPTLLSLLSKALDSPASSDDECVLHALLHLQAFFSPLLSSGELSLQAFEKAQRTLETKAGEHAHQAQAVYLAWLWNKYNQFVDLLLRIVVSPTMSSSTQIVAMDALMGFVREEKQGDFSGRLYNKLFSTLVLSKHFKSQMIEHLVANYFKYMDVSCHTCVSLRKVITCHGPNHQGVSTSLEDGSMVEETSLQSLMSNVSDILICINVPKITGKDSENAVIESWSTTKEKAVDVKSKQADTKYAIKQVKFTQKVKKLKSKISRVWLTFLQLPLTTVVYEKVLGHMHKAIIPNLTNPLLLSDFLTNSYNKGGLISVMALSGLFSLITEYGLEYPEFYNKLYALLEPSMFIAKYRARFFELLDLSLKSPLIPSYLAAAFAKKLGRMALKSPPAGALIVITIVHNLLRRHPSINCLVHQNYEISEPQPPDLGETGLDNKNLAAANGEETQNKQFTSEGLGQDPFNVVEPDPAKSNALKSSLWEMDTLRHHYSPVVSRFVASLEADLTLRAKTTELNVKDFSSGSYATIFAEEVKRRMKSVPLSFYKSVPTMLFPKALDSESPGLIDFPGWSFSRRHKQDSNDAKQSTGKNDSTDESKCWMWCKGEPPPMVDERSVHASV</sequence>
<proteinExistence type="inferred from homology"/>
<comment type="similarity">
    <text evidence="1">Belongs to the CBF/MAK21 family.</text>
</comment>
<keyword evidence="5" id="KW-1185">Reference proteome</keyword>
<evidence type="ECO:0000259" key="3">
    <source>
        <dbReference type="Pfam" id="PF03914"/>
    </source>
</evidence>
<evidence type="ECO:0000313" key="5">
    <source>
        <dbReference type="Proteomes" id="UP000886520"/>
    </source>
</evidence>
<gene>
    <name evidence="4" type="ORF">GOP47_0023736</name>
</gene>
<dbReference type="InterPro" id="IPR027193">
    <property type="entry name" value="Noc4"/>
</dbReference>
<dbReference type="EMBL" id="JABFUD020000023">
    <property type="protein sequence ID" value="KAI5061231.1"/>
    <property type="molecule type" value="Genomic_DNA"/>
</dbReference>
<dbReference type="Pfam" id="PF03914">
    <property type="entry name" value="CBF"/>
    <property type="match status" value="1"/>
</dbReference>
<evidence type="ECO:0000256" key="2">
    <source>
        <dbReference type="SAM" id="MobiDB-lite"/>
    </source>
</evidence>
<dbReference type="GO" id="GO:0030692">
    <property type="term" value="C:Noc4p-Nop14p complex"/>
    <property type="evidence" value="ECO:0007669"/>
    <property type="project" value="TreeGrafter"/>
</dbReference>
<dbReference type="GO" id="GO:0032040">
    <property type="term" value="C:small-subunit processome"/>
    <property type="evidence" value="ECO:0007669"/>
    <property type="project" value="TreeGrafter"/>
</dbReference>
<dbReference type="PANTHER" id="PTHR12455">
    <property type="entry name" value="NUCLEOLAR COMPLEX PROTEIN 4"/>
    <property type="match status" value="1"/>
</dbReference>
<dbReference type="PANTHER" id="PTHR12455:SF0">
    <property type="entry name" value="NUCLEOLAR COMPLEX PROTEIN 4 HOMOLOG"/>
    <property type="match status" value="1"/>
</dbReference>
<accession>A0A9D4U6L3</accession>
<dbReference type="Proteomes" id="UP000886520">
    <property type="component" value="Chromosome 23"/>
</dbReference>
<dbReference type="AlphaFoldDB" id="A0A9D4U6L3"/>
<feature type="region of interest" description="Disordered" evidence="2">
    <location>
        <begin position="598"/>
        <end position="619"/>
    </location>
</feature>
<name>A0A9D4U6L3_ADICA</name>
<feature type="domain" description="CCAAT-binding factor" evidence="3">
    <location>
        <begin position="339"/>
        <end position="520"/>
    </location>
</feature>
<dbReference type="GO" id="GO:0042254">
    <property type="term" value="P:ribosome biogenesis"/>
    <property type="evidence" value="ECO:0007669"/>
    <property type="project" value="InterPro"/>
</dbReference>
<evidence type="ECO:0000313" key="4">
    <source>
        <dbReference type="EMBL" id="KAI5061231.1"/>
    </source>
</evidence>
<evidence type="ECO:0000256" key="1">
    <source>
        <dbReference type="ARBA" id="ARBA00007797"/>
    </source>
</evidence>
<comment type="caution">
    <text evidence="4">The sequence shown here is derived from an EMBL/GenBank/DDBJ whole genome shotgun (WGS) entry which is preliminary data.</text>
</comment>
<dbReference type="OrthoDB" id="10263185at2759"/>
<protein>
    <recommendedName>
        <fullName evidence="3">CCAAT-binding factor domain-containing protein</fullName>
    </recommendedName>
</protein>
<dbReference type="InterPro" id="IPR005612">
    <property type="entry name" value="CCAAT-binding_factor"/>
</dbReference>
<organism evidence="4 5">
    <name type="scientific">Adiantum capillus-veneris</name>
    <name type="common">Maidenhair fern</name>
    <dbReference type="NCBI Taxonomy" id="13818"/>
    <lineage>
        <taxon>Eukaryota</taxon>
        <taxon>Viridiplantae</taxon>
        <taxon>Streptophyta</taxon>
        <taxon>Embryophyta</taxon>
        <taxon>Tracheophyta</taxon>
        <taxon>Polypodiopsida</taxon>
        <taxon>Polypodiidae</taxon>
        <taxon>Polypodiales</taxon>
        <taxon>Pteridineae</taxon>
        <taxon>Pteridaceae</taxon>
        <taxon>Vittarioideae</taxon>
        <taxon>Adiantum</taxon>
    </lineage>
</organism>
<reference evidence="4" key="1">
    <citation type="submission" date="2021-01" db="EMBL/GenBank/DDBJ databases">
        <title>Adiantum capillus-veneris genome.</title>
        <authorList>
            <person name="Fang Y."/>
            <person name="Liao Q."/>
        </authorList>
    </citation>
    <scope>NUCLEOTIDE SEQUENCE</scope>
    <source>
        <strain evidence="4">H3</strain>
        <tissue evidence="4">Leaf</tissue>
    </source>
</reference>